<dbReference type="GO" id="GO:0051707">
    <property type="term" value="P:response to other organism"/>
    <property type="evidence" value="ECO:0007669"/>
    <property type="project" value="UniProtKB-ARBA"/>
</dbReference>
<evidence type="ECO:0000256" key="5">
    <source>
        <dbReference type="ARBA" id="ARBA00022840"/>
    </source>
</evidence>
<dbReference type="Pfam" id="PF25019">
    <property type="entry name" value="LRR_R13L1-DRL21"/>
    <property type="match status" value="1"/>
</dbReference>
<dbReference type="InterPro" id="IPR041118">
    <property type="entry name" value="Rx_N"/>
</dbReference>
<dbReference type="PRINTS" id="PR00364">
    <property type="entry name" value="DISEASERSIST"/>
</dbReference>
<feature type="domain" description="R13L1/DRL21-like LRR repeat region" evidence="9">
    <location>
        <begin position="665"/>
        <end position="791"/>
    </location>
</feature>
<evidence type="ECO:0000256" key="1">
    <source>
        <dbReference type="ARBA" id="ARBA00022614"/>
    </source>
</evidence>
<keyword evidence="3" id="KW-0547">Nucleotide-binding</keyword>
<sequence length="1015" mass="115623">MAEALLGVVYENLFSLIQNEFATISGIKKKGEKLSNTLDLIKAVLEDAEEKQITNRSVKVWLQQVKDAVYVLDDILDECSIQSNPLRGWSSFKPKTIILRRGIGKKLKEITERFDQIAEAKNKFLLHEGVRERPSAVAEWRQTSSIIAQPRVYGREGDKDKIVEFLLSQALEFDFLSIYPIVGLGGVGKTTLAQLVYNNERVSSHFNIKIWVCVSEYFSVKRILCSIIQSVVREKYHDFDLDVIQRKVQELLQGKRYLLVLDDVWKRNEELEFGLSHDKWNKLKSTLSCGFKGSSILVSTRDKEAAAIMGTCQAHHLFGLSDDDCWLLFKQYAFGSNKEERQELVAIGKEIVKKCAGSPLAAQALGGLLHSKNEEKEWLNVKESRLWDLEDEKSILPALRLSYFYLTPTLKQCFAFCAIFPKDEQMLKEELIHLWMANGFISSRESLEVEDVGNIIWNELYQKSLFQDVKKDNYSGDIIFKMHDLVHDLAQSVMGQECLILDDANLSNLSRSTHHIRSNYISSTSNKLALQKAESLRTVYELRPQNSNISKYFSRNCSLRVLRIGSFELSSLRNLIHLRYLELRSPQTKTLPDSICSLQKLEILKLIFCSSLCCLPKQLSCLQNLRHLVIRCCFSLFDMFPNIGKLRCLRTLSQYIVSSEKGHSLAELHDLKLGGKLRIEGLDNVRSSDEAQGANLVGKKDLQELSLSWHTNGGTMSHATNVEQEHVLEGLQPHSNLKILRIEKYEGLNMARWMGFLSNLVTLKLDCCRNCVQLPSLGKLPCLRKLEIEYMDNVEYIDDDECYDCMEIQSFPSLEELKLFVLPKVKQLLKVEKGNMCPRLSNLSIGHCPELVFPSLPSIKSLTFCGQNDKLLSSISSDLTTLDLYGGGDNPMTSFPEGMIRNLTCLKTLKMSDLRELKELPDELFYLQALESLSIQFCDKLEYLPEGVWEGLCSLRTLTIMRCRSLKSLPEGVRHINSLEVLDIQGCPALIQRCKEGTGEDWDKIAHVPTVLLYN</sequence>
<proteinExistence type="predicted"/>
<feature type="domain" description="Disease resistance protein winged helix" evidence="8">
    <location>
        <begin position="419"/>
        <end position="490"/>
    </location>
</feature>
<gene>
    <name evidence="10" type="ORF">VNO77_31824</name>
</gene>
<organism evidence="10 11">
    <name type="scientific">Canavalia gladiata</name>
    <name type="common">Sword bean</name>
    <name type="synonym">Dolichos gladiatus</name>
    <dbReference type="NCBI Taxonomy" id="3824"/>
    <lineage>
        <taxon>Eukaryota</taxon>
        <taxon>Viridiplantae</taxon>
        <taxon>Streptophyta</taxon>
        <taxon>Embryophyta</taxon>
        <taxon>Tracheophyta</taxon>
        <taxon>Spermatophyta</taxon>
        <taxon>Magnoliopsida</taxon>
        <taxon>eudicotyledons</taxon>
        <taxon>Gunneridae</taxon>
        <taxon>Pentapetalae</taxon>
        <taxon>rosids</taxon>
        <taxon>fabids</taxon>
        <taxon>Fabales</taxon>
        <taxon>Fabaceae</taxon>
        <taxon>Papilionoideae</taxon>
        <taxon>50 kb inversion clade</taxon>
        <taxon>NPAAA clade</taxon>
        <taxon>indigoferoid/millettioid clade</taxon>
        <taxon>Phaseoleae</taxon>
        <taxon>Canavalia</taxon>
    </lineage>
</organism>
<dbReference type="PANTHER" id="PTHR36766">
    <property type="entry name" value="PLANT BROAD-SPECTRUM MILDEW RESISTANCE PROTEIN RPW8"/>
    <property type="match status" value="1"/>
</dbReference>
<reference evidence="10 11" key="1">
    <citation type="submission" date="2024-01" db="EMBL/GenBank/DDBJ databases">
        <title>The genomes of 5 underutilized Papilionoideae crops provide insights into root nodulation and disease resistanc.</title>
        <authorList>
            <person name="Jiang F."/>
        </authorList>
    </citation>
    <scope>NUCLEOTIDE SEQUENCE [LARGE SCALE GENOMIC DNA]</scope>
    <source>
        <strain evidence="10">LVBAO_FW01</strain>
        <tissue evidence="10">Leaves</tissue>
    </source>
</reference>
<dbReference type="Pfam" id="PF23559">
    <property type="entry name" value="WHD_DRP"/>
    <property type="match status" value="1"/>
</dbReference>
<dbReference type="InterPro" id="IPR027417">
    <property type="entry name" value="P-loop_NTPase"/>
</dbReference>
<dbReference type="SUPFAM" id="SSF52047">
    <property type="entry name" value="RNI-like"/>
    <property type="match status" value="1"/>
</dbReference>
<dbReference type="InterPro" id="IPR002182">
    <property type="entry name" value="NB-ARC"/>
</dbReference>
<dbReference type="InterPro" id="IPR042197">
    <property type="entry name" value="Apaf_helical"/>
</dbReference>
<evidence type="ECO:0000256" key="3">
    <source>
        <dbReference type="ARBA" id="ARBA00022741"/>
    </source>
</evidence>
<keyword evidence="4" id="KW-0611">Plant defense</keyword>
<dbReference type="InterPro" id="IPR038005">
    <property type="entry name" value="RX-like_CC"/>
</dbReference>
<evidence type="ECO:0000259" key="7">
    <source>
        <dbReference type="Pfam" id="PF18052"/>
    </source>
</evidence>
<keyword evidence="11" id="KW-1185">Reference proteome</keyword>
<dbReference type="Gene3D" id="3.80.10.10">
    <property type="entry name" value="Ribonuclease Inhibitor"/>
    <property type="match status" value="2"/>
</dbReference>
<dbReference type="InterPro" id="IPR058922">
    <property type="entry name" value="WHD_DRP"/>
</dbReference>
<name>A0AAN9KRC0_CANGL</name>
<dbReference type="SUPFAM" id="SSF52540">
    <property type="entry name" value="P-loop containing nucleoside triphosphate hydrolases"/>
    <property type="match status" value="1"/>
</dbReference>
<dbReference type="Pfam" id="PF18052">
    <property type="entry name" value="Rx_N"/>
    <property type="match status" value="1"/>
</dbReference>
<keyword evidence="5" id="KW-0067">ATP-binding</keyword>
<keyword evidence="2" id="KW-0677">Repeat</keyword>
<dbReference type="Pfam" id="PF00931">
    <property type="entry name" value="NB-ARC"/>
    <property type="match status" value="1"/>
</dbReference>
<evidence type="ECO:0000313" key="10">
    <source>
        <dbReference type="EMBL" id="KAK7321311.1"/>
    </source>
</evidence>
<dbReference type="Proteomes" id="UP001367508">
    <property type="component" value="Unassembled WGS sequence"/>
</dbReference>
<evidence type="ECO:0000259" key="6">
    <source>
        <dbReference type="Pfam" id="PF00931"/>
    </source>
</evidence>
<dbReference type="GO" id="GO:0006952">
    <property type="term" value="P:defense response"/>
    <property type="evidence" value="ECO:0007669"/>
    <property type="project" value="UniProtKB-KW"/>
</dbReference>
<protein>
    <submittedName>
        <fullName evidence="10">Uncharacterized protein</fullName>
    </submittedName>
</protein>
<evidence type="ECO:0000256" key="2">
    <source>
        <dbReference type="ARBA" id="ARBA00022737"/>
    </source>
</evidence>
<dbReference type="InterPro" id="IPR036388">
    <property type="entry name" value="WH-like_DNA-bd_sf"/>
</dbReference>
<dbReference type="InterPro" id="IPR032675">
    <property type="entry name" value="LRR_dom_sf"/>
</dbReference>
<feature type="domain" description="NB-ARC" evidence="6">
    <location>
        <begin position="156"/>
        <end position="337"/>
    </location>
</feature>
<dbReference type="GO" id="GO:0043531">
    <property type="term" value="F:ADP binding"/>
    <property type="evidence" value="ECO:0007669"/>
    <property type="project" value="InterPro"/>
</dbReference>
<dbReference type="PANTHER" id="PTHR36766:SF42">
    <property type="entry name" value="NB-ARC DOMAIN DISEASE RESISTANCE PROTEIN"/>
    <property type="match status" value="1"/>
</dbReference>
<keyword evidence="1" id="KW-0433">Leucine-rich repeat</keyword>
<accession>A0AAN9KRC0</accession>
<evidence type="ECO:0000313" key="11">
    <source>
        <dbReference type="Proteomes" id="UP001367508"/>
    </source>
</evidence>
<evidence type="ECO:0000256" key="4">
    <source>
        <dbReference type="ARBA" id="ARBA00022821"/>
    </source>
</evidence>
<dbReference type="SUPFAM" id="SSF52058">
    <property type="entry name" value="L domain-like"/>
    <property type="match status" value="1"/>
</dbReference>
<evidence type="ECO:0000259" key="8">
    <source>
        <dbReference type="Pfam" id="PF23559"/>
    </source>
</evidence>
<dbReference type="CDD" id="cd14798">
    <property type="entry name" value="RX-CC_like"/>
    <property type="match status" value="1"/>
</dbReference>
<dbReference type="Gene3D" id="1.10.8.430">
    <property type="entry name" value="Helical domain of apoptotic protease-activating factors"/>
    <property type="match status" value="1"/>
</dbReference>
<dbReference type="Gene3D" id="3.40.50.300">
    <property type="entry name" value="P-loop containing nucleotide triphosphate hydrolases"/>
    <property type="match status" value="1"/>
</dbReference>
<dbReference type="EMBL" id="JAYMYQ010000007">
    <property type="protein sequence ID" value="KAK7321311.1"/>
    <property type="molecule type" value="Genomic_DNA"/>
</dbReference>
<dbReference type="AlphaFoldDB" id="A0AAN9KRC0"/>
<dbReference type="Gene3D" id="1.20.5.4130">
    <property type="match status" value="1"/>
</dbReference>
<dbReference type="InterPro" id="IPR056789">
    <property type="entry name" value="LRR_R13L1-DRL21"/>
</dbReference>
<feature type="domain" description="Disease resistance N-terminal" evidence="7">
    <location>
        <begin position="6"/>
        <end position="91"/>
    </location>
</feature>
<dbReference type="FunFam" id="1.10.10.10:FF:000322">
    <property type="entry name" value="Probable disease resistance protein At1g63360"/>
    <property type="match status" value="1"/>
</dbReference>
<dbReference type="GO" id="GO:0005524">
    <property type="term" value="F:ATP binding"/>
    <property type="evidence" value="ECO:0007669"/>
    <property type="project" value="UniProtKB-KW"/>
</dbReference>
<comment type="caution">
    <text evidence="10">The sequence shown here is derived from an EMBL/GenBank/DDBJ whole genome shotgun (WGS) entry which is preliminary data.</text>
</comment>
<dbReference type="Gene3D" id="1.10.10.10">
    <property type="entry name" value="Winged helix-like DNA-binding domain superfamily/Winged helix DNA-binding domain"/>
    <property type="match status" value="1"/>
</dbReference>
<evidence type="ECO:0000259" key="9">
    <source>
        <dbReference type="Pfam" id="PF25019"/>
    </source>
</evidence>